<organism evidence="2 3">
    <name type="scientific">Sphaceloma murrayae</name>
    <dbReference type="NCBI Taxonomy" id="2082308"/>
    <lineage>
        <taxon>Eukaryota</taxon>
        <taxon>Fungi</taxon>
        <taxon>Dikarya</taxon>
        <taxon>Ascomycota</taxon>
        <taxon>Pezizomycotina</taxon>
        <taxon>Dothideomycetes</taxon>
        <taxon>Dothideomycetidae</taxon>
        <taxon>Myriangiales</taxon>
        <taxon>Elsinoaceae</taxon>
        <taxon>Sphaceloma</taxon>
    </lineage>
</organism>
<dbReference type="InParanoid" id="A0A2K1QJ95"/>
<name>A0A2K1QJ95_9PEZI</name>
<accession>A0A2K1QJ95</accession>
<sequence length="177" mass="19216">MQFKLISILAALAGTAMADFAIWTVTETNAADPNPIRSALFVPDDTPGLACGDFDTNPLFRETVFADPVTDEGGANCDRCELDPTDIARYEFFDGQTPNDTPITNGAYGFVTLRRSPEDPNRYNVEFLNRDRTSGGIIADTSCVRSSGDFLCARAVFNFGGDKLFWCTGPPALVPRA</sequence>
<feature type="chain" id="PRO_5014350392" evidence="1">
    <location>
        <begin position="19"/>
        <end position="177"/>
    </location>
</feature>
<dbReference type="Proteomes" id="UP000243797">
    <property type="component" value="Unassembled WGS sequence"/>
</dbReference>
<keyword evidence="3" id="KW-1185">Reference proteome</keyword>
<evidence type="ECO:0000313" key="2">
    <source>
        <dbReference type="EMBL" id="PNS14923.1"/>
    </source>
</evidence>
<dbReference type="EMBL" id="NKHZ01000081">
    <property type="protein sequence ID" value="PNS14923.1"/>
    <property type="molecule type" value="Genomic_DNA"/>
</dbReference>
<dbReference type="AlphaFoldDB" id="A0A2K1QJ95"/>
<evidence type="ECO:0000256" key="1">
    <source>
        <dbReference type="SAM" id="SignalP"/>
    </source>
</evidence>
<proteinExistence type="predicted"/>
<keyword evidence="1" id="KW-0732">Signal</keyword>
<evidence type="ECO:0000313" key="3">
    <source>
        <dbReference type="Proteomes" id="UP000243797"/>
    </source>
</evidence>
<comment type="caution">
    <text evidence="2">The sequence shown here is derived from an EMBL/GenBank/DDBJ whole genome shotgun (WGS) entry which is preliminary data.</text>
</comment>
<reference evidence="2 3" key="1">
    <citation type="submission" date="2017-06" db="EMBL/GenBank/DDBJ databases">
        <title>Draft genome sequence of a variant of Elsinoe murrayae.</title>
        <authorList>
            <person name="Cheng Q."/>
        </authorList>
    </citation>
    <scope>NUCLEOTIDE SEQUENCE [LARGE SCALE GENOMIC DNA]</scope>
    <source>
        <strain evidence="2 3">CQ-2017a</strain>
    </source>
</reference>
<feature type="signal peptide" evidence="1">
    <location>
        <begin position="1"/>
        <end position="18"/>
    </location>
</feature>
<protein>
    <submittedName>
        <fullName evidence="2">Uncharacterized protein</fullName>
    </submittedName>
</protein>
<gene>
    <name evidence="2" type="ORF">CAC42_2152</name>
</gene>